<dbReference type="PANTHER" id="PTHR31071:SF9">
    <property type="entry name" value="INTRACELLULAR PROTEIN TRANSPORT PROTEIN USO1-RELATED"/>
    <property type="match status" value="1"/>
</dbReference>
<sequence>MERKEKGLEVVEDRQRTGKKKEERKRDMVLIVGKRGGPSTPSPTWRLEFSSLAGTNSSSNNPIQEFLNTNTGVSARKLCANLWEIQPHLQLSLSKMTKSLRPRGARYHKKKKPFEFPSHLVEPPNHPPHQPASASPSRKHVTQSLMQHRRSVGKNSHASKHLSSSSCGSLMEVAPYKPLRTPSSSLNSKGKIRESSYSLKTSAELLKVLNRIWSLEEKQSCNMSLLKSLKTELGHSQSQIKELLKEKETSRREMDDLMKQVSENNYLRKNKEQDRIKSITESARKELEDERKLRKHSESLHRKIARELSEVKCAFSSALKELERERKARILLEKLCDEFAKGIRDYEQEVRSLRHKPELDHIDRGKPDRLNTIVDKLSLDIETFLEARHSNGLRKDGSFVTEARNNWSRRESFPLNEAVSAPEDAAEEGDSIDSDSRFELNKSAGKRQSISSSKRRGNISSGAQLEEIMKSDRMKRMAGSRENSKGRRLAGLHARFNLNDELDNLVRNHSMSSEGDKIHPEVDIKEDSYVEPVSAGHASPVQKWMSKLASPEFEKSESSLQLPRGVKENTLKAKLFEARLEGEKSRSKVSKASVCLKVLKVQINDVDGNSRVGVEVEEEEVVTVKMLVVKKIVKMIYSEEDDELVDSDKDKLDDEDDSCFRNL</sequence>
<keyword evidence="4" id="KW-1185">Reference proteome</keyword>
<feature type="compositionally biased region" description="Acidic residues" evidence="2">
    <location>
        <begin position="424"/>
        <end position="433"/>
    </location>
</feature>
<dbReference type="eggNOG" id="ENOG502QSIG">
    <property type="taxonomic scope" value="Eukaryota"/>
</dbReference>
<organism evidence="3 4">
    <name type="scientific">Ricinus communis</name>
    <name type="common">Castor bean</name>
    <dbReference type="NCBI Taxonomy" id="3988"/>
    <lineage>
        <taxon>Eukaryota</taxon>
        <taxon>Viridiplantae</taxon>
        <taxon>Streptophyta</taxon>
        <taxon>Embryophyta</taxon>
        <taxon>Tracheophyta</taxon>
        <taxon>Spermatophyta</taxon>
        <taxon>Magnoliopsida</taxon>
        <taxon>eudicotyledons</taxon>
        <taxon>Gunneridae</taxon>
        <taxon>Pentapetalae</taxon>
        <taxon>rosids</taxon>
        <taxon>fabids</taxon>
        <taxon>Malpighiales</taxon>
        <taxon>Euphorbiaceae</taxon>
        <taxon>Acalyphoideae</taxon>
        <taxon>Acalypheae</taxon>
        <taxon>Ricinus</taxon>
    </lineage>
</organism>
<dbReference type="InterPro" id="IPR043424">
    <property type="entry name" value="BLT-like"/>
</dbReference>
<dbReference type="PANTHER" id="PTHR31071">
    <property type="entry name" value="GB|AAF24581.1"/>
    <property type="match status" value="1"/>
</dbReference>
<evidence type="ECO:0000313" key="4">
    <source>
        <dbReference type="Proteomes" id="UP000008311"/>
    </source>
</evidence>
<evidence type="ECO:0000256" key="1">
    <source>
        <dbReference type="SAM" id="Coils"/>
    </source>
</evidence>
<dbReference type="EMBL" id="EQ973775">
    <property type="protein sequence ID" value="EEF50618.1"/>
    <property type="molecule type" value="Genomic_DNA"/>
</dbReference>
<gene>
    <name evidence="3" type="ORF">RCOM_1617270</name>
</gene>
<accession>B9RE10</accession>
<keyword evidence="1" id="KW-0175">Coiled coil</keyword>
<dbReference type="InParanoid" id="B9RE10"/>
<proteinExistence type="predicted"/>
<dbReference type="AlphaFoldDB" id="B9RE10"/>
<feature type="region of interest" description="Disordered" evidence="2">
    <location>
        <begin position="116"/>
        <end position="166"/>
    </location>
</feature>
<protein>
    <submittedName>
        <fullName evidence="3">Uncharacterized protein</fullName>
    </submittedName>
</protein>
<feature type="region of interest" description="Disordered" evidence="2">
    <location>
        <begin position="415"/>
        <end position="487"/>
    </location>
</feature>
<feature type="compositionally biased region" description="Basic residues" evidence="2">
    <location>
        <begin position="137"/>
        <end position="160"/>
    </location>
</feature>
<reference evidence="4" key="1">
    <citation type="journal article" date="2010" name="Nat. Biotechnol.">
        <title>Draft genome sequence of the oilseed species Ricinus communis.</title>
        <authorList>
            <person name="Chan A.P."/>
            <person name="Crabtree J."/>
            <person name="Zhao Q."/>
            <person name="Lorenzi H."/>
            <person name="Orvis J."/>
            <person name="Puiu D."/>
            <person name="Melake-Berhan A."/>
            <person name="Jones K.M."/>
            <person name="Redman J."/>
            <person name="Chen G."/>
            <person name="Cahoon E.B."/>
            <person name="Gedil M."/>
            <person name="Stanke M."/>
            <person name="Haas B.J."/>
            <person name="Wortman J.R."/>
            <person name="Fraser-Liggett C.M."/>
            <person name="Ravel J."/>
            <person name="Rabinowicz P.D."/>
        </authorList>
    </citation>
    <scope>NUCLEOTIDE SEQUENCE [LARGE SCALE GENOMIC DNA]</scope>
    <source>
        <strain evidence="4">cv. Hale</strain>
    </source>
</reference>
<feature type="region of interest" description="Disordered" evidence="2">
    <location>
        <begin position="1"/>
        <end position="24"/>
    </location>
</feature>
<evidence type="ECO:0000313" key="3">
    <source>
        <dbReference type="EMBL" id="EEF50618.1"/>
    </source>
</evidence>
<feature type="coiled-coil region" evidence="1">
    <location>
        <begin position="226"/>
        <end position="264"/>
    </location>
</feature>
<dbReference type="STRING" id="3988.B9RE10"/>
<evidence type="ECO:0000256" key="2">
    <source>
        <dbReference type="SAM" id="MobiDB-lite"/>
    </source>
</evidence>
<feature type="compositionally biased region" description="Polar residues" evidence="2">
    <location>
        <begin position="446"/>
        <end position="463"/>
    </location>
</feature>
<dbReference type="Proteomes" id="UP000008311">
    <property type="component" value="Unassembled WGS sequence"/>
</dbReference>
<name>B9RE10_RICCO</name>